<evidence type="ECO:0000256" key="2">
    <source>
        <dbReference type="ARBA" id="ARBA00007005"/>
    </source>
</evidence>
<dbReference type="Proteomes" id="UP001430954">
    <property type="component" value="Unassembled WGS sequence"/>
</dbReference>
<evidence type="ECO:0000256" key="11">
    <source>
        <dbReference type="SAM" id="MobiDB-lite"/>
    </source>
</evidence>
<gene>
    <name evidence="14" type="ORF">K6753_04150</name>
</gene>
<dbReference type="InterPro" id="IPR001753">
    <property type="entry name" value="Enoyl-CoA_hydra/iso"/>
</dbReference>
<dbReference type="InterPro" id="IPR006176">
    <property type="entry name" value="3-OHacyl-CoA_DH_NAD-bd"/>
</dbReference>
<dbReference type="SUPFAM" id="SSF52096">
    <property type="entry name" value="ClpP/crotonase"/>
    <property type="match status" value="1"/>
</dbReference>
<dbReference type="RefSeq" id="WP_223674928.1">
    <property type="nucleotide sequence ID" value="NZ_JAINZW010000002.1"/>
</dbReference>
<dbReference type="Pfam" id="PF02737">
    <property type="entry name" value="3HCDH_N"/>
    <property type="match status" value="1"/>
</dbReference>
<keyword evidence="8" id="KW-0456">Lyase</keyword>
<accession>A0ABS7T4C1</accession>
<evidence type="ECO:0000256" key="6">
    <source>
        <dbReference type="ARBA" id="ARBA00023027"/>
    </source>
</evidence>
<evidence type="ECO:0000256" key="1">
    <source>
        <dbReference type="ARBA" id="ARBA00005005"/>
    </source>
</evidence>
<dbReference type="PANTHER" id="PTHR43612:SF3">
    <property type="entry name" value="TRIFUNCTIONAL ENZYME SUBUNIT ALPHA, MITOCHONDRIAL"/>
    <property type="match status" value="1"/>
</dbReference>
<comment type="pathway">
    <text evidence="1">Lipid metabolism; fatty acid beta-oxidation.</text>
</comment>
<feature type="region of interest" description="Disordered" evidence="11">
    <location>
        <begin position="675"/>
        <end position="698"/>
    </location>
</feature>
<reference evidence="14 15" key="1">
    <citation type="submission" date="2021-09" db="EMBL/GenBank/DDBJ databases">
        <title>Lysobacter sp. 13A isolated from the river sediment.</title>
        <authorList>
            <person name="Liu H."/>
            <person name="Li S."/>
            <person name="Mao S."/>
        </authorList>
    </citation>
    <scope>NUCLEOTIDE SEQUENCE [LARGE SCALE GENOMIC DNA]</scope>
    <source>
        <strain evidence="14 15">13A</strain>
    </source>
</reference>
<evidence type="ECO:0000313" key="15">
    <source>
        <dbReference type="Proteomes" id="UP001430954"/>
    </source>
</evidence>
<name>A0ABS7T4C1_9GAMM</name>
<dbReference type="CDD" id="cd06558">
    <property type="entry name" value="crotonase-like"/>
    <property type="match status" value="1"/>
</dbReference>
<keyword evidence="9" id="KW-0511">Multifunctional enzyme</keyword>
<evidence type="ECO:0000256" key="10">
    <source>
        <dbReference type="ARBA" id="ARBA00049556"/>
    </source>
</evidence>
<keyword evidence="4" id="KW-0442">Lipid degradation</keyword>
<dbReference type="PANTHER" id="PTHR43612">
    <property type="entry name" value="TRIFUNCTIONAL ENZYME SUBUNIT ALPHA"/>
    <property type="match status" value="1"/>
</dbReference>
<evidence type="ECO:0000313" key="14">
    <source>
        <dbReference type="EMBL" id="MBZ4038717.1"/>
    </source>
</evidence>
<comment type="similarity">
    <text evidence="2">In the central section; belongs to the 3-hydroxyacyl-CoA dehydrogenase family.</text>
</comment>
<dbReference type="InterPro" id="IPR050136">
    <property type="entry name" value="FA_oxidation_alpha_subunit"/>
</dbReference>
<organism evidence="14 15">
    <name type="scientific">Novilysobacter selenitireducens</name>
    <dbReference type="NCBI Taxonomy" id="2872639"/>
    <lineage>
        <taxon>Bacteria</taxon>
        <taxon>Pseudomonadati</taxon>
        <taxon>Pseudomonadota</taxon>
        <taxon>Gammaproteobacteria</taxon>
        <taxon>Lysobacterales</taxon>
        <taxon>Lysobacteraceae</taxon>
        <taxon>Novilysobacter</taxon>
    </lineage>
</organism>
<evidence type="ECO:0000256" key="4">
    <source>
        <dbReference type="ARBA" id="ARBA00022963"/>
    </source>
</evidence>
<evidence type="ECO:0000256" key="7">
    <source>
        <dbReference type="ARBA" id="ARBA00023098"/>
    </source>
</evidence>
<proteinExistence type="inferred from homology"/>
<dbReference type="Gene3D" id="3.40.50.720">
    <property type="entry name" value="NAD(P)-binding Rossmann-like Domain"/>
    <property type="match status" value="1"/>
</dbReference>
<keyword evidence="3" id="KW-0276">Fatty acid metabolism</keyword>
<keyword evidence="15" id="KW-1185">Reference proteome</keyword>
<evidence type="ECO:0000259" key="13">
    <source>
        <dbReference type="Pfam" id="PF02737"/>
    </source>
</evidence>
<evidence type="ECO:0000259" key="12">
    <source>
        <dbReference type="Pfam" id="PF00725"/>
    </source>
</evidence>
<protein>
    <submittedName>
        <fullName evidence="14">Enoyl-CoA hydratase/isomerase family protein</fullName>
    </submittedName>
</protein>
<keyword evidence="6" id="KW-0520">NAD</keyword>
<dbReference type="InterPro" id="IPR036291">
    <property type="entry name" value="NAD(P)-bd_dom_sf"/>
</dbReference>
<dbReference type="InterPro" id="IPR008927">
    <property type="entry name" value="6-PGluconate_DH-like_C_sf"/>
</dbReference>
<keyword evidence="5" id="KW-0560">Oxidoreductase</keyword>
<dbReference type="Gene3D" id="3.90.226.10">
    <property type="entry name" value="2-enoyl-CoA Hydratase, Chain A, domain 1"/>
    <property type="match status" value="1"/>
</dbReference>
<dbReference type="EMBL" id="JAINZW010000002">
    <property type="protein sequence ID" value="MBZ4038717.1"/>
    <property type="molecule type" value="Genomic_DNA"/>
</dbReference>
<evidence type="ECO:0000256" key="5">
    <source>
        <dbReference type="ARBA" id="ARBA00023002"/>
    </source>
</evidence>
<dbReference type="InterPro" id="IPR006108">
    <property type="entry name" value="3HC_DH_C"/>
</dbReference>
<dbReference type="Pfam" id="PF00725">
    <property type="entry name" value="3HCDH"/>
    <property type="match status" value="1"/>
</dbReference>
<dbReference type="SUPFAM" id="SSF51735">
    <property type="entry name" value="NAD(P)-binding Rossmann-fold domains"/>
    <property type="match status" value="1"/>
</dbReference>
<dbReference type="Pfam" id="PF00378">
    <property type="entry name" value="ECH_1"/>
    <property type="match status" value="1"/>
</dbReference>
<comment type="caution">
    <text evidence="14">The sequence shown here is derived from an EMBL/GenBank/DDBJ whole genome shotgun (WGS) entry which is preliminary data.</text>
</comment>
<evidence type="ECO:0000256" key="3">
    <source>
        <dbReference type="ARBA" id="ARBA00022832"/>
    </source>
</evidence>
<evidence type="ECO:0000256" key="9">
    <source>
        <dbReference type="ARBA" id="ARBA00023268"/>
    </source>
</evidence>
<feature type="domain" description="3-hydroxyacyl-CoA dehydrogenase C-terminal" evidence="12">
    <location>
        <begin position="495"/>
        <end position="586"/>
    </location>
</feature>
<dbReference type="Gene3D" id="1.10.1040.50">
    <property type="match status" value="1"/>
</dbReference>
<comment type="catalytic activity">
    <reaction evidence="10">
        <text>a (3S)-3-hydroxyacyl-CoA + NAD(+) = a 3-oxoacyl-CoA + NADH + H(+)</text>
        <dbReference type="Rhea" id="RHEA:22432"/>
        <dbReference type="ChEBI" id="CHEBI:15378"/>
        <dbReference type="ChEBI" id="CHEBI:57318"/>
        <dbReference type="ChEBI" id="CHEBI:57540"/>
        <dbReference type="ChEBI" id="CHEBI:57945"/>
        <dbReference type="ChEBI" id="CHEBI:90726"/>
        <dbReference type="EC" id="1.1.1.35"/>
    </reaction>
</comment>
<feature type="domain" description="3-hydroxyacyl-CoA dehydrogenase NAD binding" evidence="13">
    <location>
        <begin position="318"/>
        <end position="490"/>
    </location>
</feature>
<keyword evidence="7" id="KW-0443">Lipid metabolism</keyword>
<evidence type="ECO:0000256" key="8">
    <source>
        <dbReference type="ARBA" id="ARBA00023239"/>
    </source>
</evidence>
<sequence>MTAGRDALPAFDGLRARHWHTQTRADGVLVLSFDREGASVNTFSQDVLIELDALLERLALDPPKALVVRSGKDKGFVAGADIKEFQALDQKGTVGDAIHRGQQVFQRLAELPFPTVAAIHGFCMGGGTEMALACRYRVASDDPSTRIGLPEVKLGIFPGWGGSVRLPRLIGAPAAFDMMLTGRSLSAKAARSNGLVDKVVPVDQLIDAAAALALNGTQRPFRQRLLGWLTNTLPARRLLAPMLAKQVARKARKEHYPAPYALINSWSRAGGGVQSRLAAERKAVVRLASTPTARNLIRVFFLQERLKAQGSGDHGITHVHVIGAGVMGGDIAAWSAYKGFEVTLADREQRYIDKALERAGELFTKKVKDETKRPQVAARLKDDLAGDGVARADLVIEAIIEQAQAKRDLYAQVEPAMKDDALLSTNTSSIPLTELREHIRRPAQFAGLHYFNPVALMPLVEIIRHDAMAPATEQRLAAFCKAIDKLPVPVAGTPGFLVNRVLFPYMLEAATAYSEGIPGAAIDTAAVRFGMPMGPIELIDTVGLDVAAGVGEELAPFLGLPLPQALAGGAEAGKRGKKDGQGLYKWENGKAVKPELPKDYQPPSDLEDRLVLPLLNEAVACLHDGVVEDADLLDAGVIFGTGFAPFRGGPIQYIRETGVDALLQKLTQLQAHHGDRFAPRPGWDNPALRTAQGADAPA</sequence>
<dbReference type="SUPFAM" id="SSF48179">
    <property type="entry name" value="6-phosphogluconate dehydrogenase C-terminal domain-like"/>
    <property type="match status" value="2"/>
</dbReference>
<dbReference type="InterPro" id="IPR029045">
    <property type="entry name" value="ClpP/crotonase-like_dom_sf"/>
</dbReference>